<keyword evidence="3" id="KW-1185">Reference proteome</keyword>
<evidence type="ECO:0000313" key="2">
    <source>
        <dbReference type="EMBL" id="MDT0495944.1"/>
    </source>
</evidence>
<dbReference type="PROSITE" id="PS51257">
    <property type="entry name" value="PROKAR_LIPOPROTEIN"/>
    <property type="match status" value="1"/>
</dbReference>
<evidence type="ECO:0000256" key="1">
    <source>
        <dbReference type="SAM" id="SignalP"/>
    </source>
</evidence>
<feature type="chain" id="PRO_5046314875" evidence="1">
    <location>
        <begin position="18"/>
        <end position="242"/>
    </location>
</feature>
<comment type="caution">
    <text evidence="2">The sequence shown here is derived from an EMBL/GenBank/DDBJ whole genome shotgun (WGS) entry which is preliminary data.</text>
</comment>
<protein>
    <submittedName>
        <fullName evidence="2">DUF4197 domain-containing protein</fullName>
    </submittedName>
</protein>
<reference evidence="2 3" key="1">
    <citation type="submission" date="2023-09" db="EMBL/GenBank/DDBJ databases">
        <authorList>
            <person name="Rey-Velasco X."/>
        </authorList>
    </citation>
    <scope>NUCLEOTIDE SEQUENCE [LARGE SCALE GENOMIC DNA]</scope>
    <source>
        <strain evidence="2 3">W345</strain>
    </source>
</reference>
<gene>
    <name evidence="2" type="ORF">RM530_01000</name>
</gene>
<sequence length="242" mass="26120">MRRLPMLLLPLVFSACADSDWQASSGRILDAIQTQQGSGQLSQSDILSGLREALAQGTTTAINQLGTTDGFWKDGEVRIPLPAALAKYESTARQFGYGPKLDEFQLTLNRAAEQAVPQVASIFGNAVGKMTVADARSILQGSDDAATQYFRRTAGTELYSKINPIVKSATAKVGVTQQYKQLVGSLGSILQMGGITATDLDDYVTNRTLDGLFLKIADEEQRIRENPAARTTDILRRVFGSG</sequence>
<dbReference type="InterPro" id="IPR025245">
    <property type="entry name" value="DUF4197"/>
</dbReference>
<feature type="signal peptide" evidence="1">
    <location>
        <begin position="1"/>
        <end position="17"/>
    </location>
</feature>
<dbReference type="RefSeq" id="WP_311363336.1">
    <property type="nucleotide sequence ID" value="NZ_JAVRIC010000001.1"/>
</dbReference>
<keyword evidence="1" id="KW-0732">Signal</keyword>
<accession>A0ABU2WEA3</accession>
<proteinExistence type="predicted"/>
<dbReference type="Proteomes" id="UP001254608">
    <property type="component" value="Unassembled WGS sequence"/>
</dbReference>
<organism evidence="2 3">
    <name type="scientific">Banduia mediterranea</name>
    <dbReference type="NCBI Taxonomy" id="3075609"/>
    <lineage>
        <taxon>Bacteria</taxon>
        <taxon>Pseudomonadati</taxon>
        <taxon>Pseudomonadota</taxon>
        <taxon>Gammaproteobacteria</taxon>
        <taxon>Nevskiales</taxon>
        <taxon>Algiphilaceae</taxon>
        <taxon>Banduia</taxon>
    </lineage>
</organism>
<evidence type="ECO:0000313" key="3">
    <source>
        <dbReference type="Proteomes" id="UP001254608"/>
    </source>
</evidence>
<dbReference type="Pfam" id="PF13852">
    <property type="entry name" value="DUF4197"/>
    <property type="match status" value="1"/>
</dbReference>
<dbReference type="EMBL" id="JAVRIC010000001">
    <property type="protein sequence ID" value="MDT0495944.1"/>
    <property type="molecule type" value="Genomic_DNA"/>
</dbReference>
<name>A0ABU2WEA3_9GAMM</name>